<gene>
    <name evidence="1" type="ORF">WKI299_LOCUS16057</name>
    <name evidence="2" type="ORF">XDN619_LOCUS37104</name>
</gene>
<dbReference type="EMBL" id="CAJNRF010006364">
    <property type="protein sequence ID" value="CAF2080364.1"/>
    <property type="molecule type" value="Genomic_DNA"/>
</dbReference>
<dbReference type="Proteomes" id="UP000663856">
    <property type="component" value="Unassembled WGS sequence"/>
</dbReference>
<reference evidence="1" key="1">
    <citation type="submission" date="2021-02" db="EMBL/GenBank/DDBJ databases">
        <authorList>
            <person name="Nowell W R."/>
        </authorList>
    </citation>
    <scope>NUCLEOTIDE SEQUENCE</scope>
</reference>
<evidence type="ECO:0000313" key="2">
    <source>
        <dbReference type="EMBL" id="CAF2270958.1"/>
    </source>
</evidence>
<dbReference type="EMBL" id="CAJNRG010019275">
    <property type="protein sequence ID" value="CAF2270958.1"/>
    <property type="molecule type" value="Genomic_DNA"/>
</dbReference>
<dbReference type="Proteomes" id="UP000663887">
    <property type="component" value="Unassembled WGS sequence"/>
</dbReference>
<accession>A0A816RVD9</accession>
<dbReference type="AlphaFoldDB" id="A0A816RVD9"/>
<proteinExistence type="predicted"/>
<protein>
    <submittedName>
        <fullName evidence="1">Uncharacterized protein</fullName>
    </submittedName>
</protein>
<comment type="caution">
    <text evidence="1">The sequence shown here is derived from an EMBL/GenBank/DDBJ whole genome shotgun (WGS) entry which is preliminary data.</text>
</comment>
<name>A0A816RVD9_9BILA</name>
<evidence type="ECO:0000313" key="1">
    <source>
        <dbReference type="EMBL" id="CAF2080364.1"/>
    </source>
</evidence>
<organism evidence="1 3">
    <name type="scientific">Rotaria magnacalcarata</name>
    <dbReference type="NCBI Taxonomy" id="392030"/>
    <lineage>
        <taxon>Eukaryota</taxon>
        <taxon>Metazoa</taxon>
        <taxon>Spiralia</taxon>
        <taxon>Gnathifera</taxon>
        <taxon>Rotifera</taxon>
        <taxon>Eurotatoria</taxon>
        <taxon>Bdelloidea</taxon>
        <taxon>Philodinida</taxon>
        <taxon>Philodinidae</taxon>
        <taxon>Rotaria</taxon>
    </lineage>
</organism>
<sequence length="79" mass="9046">MFNLNLTTRTGKTSFAKSLPGHYNYFDGEWALDATDETETVLEIECKQPGKQEGPLTRKPITFADHCEAKYWKPTSYNL</sequence>
<evidence type="ECO:0000313" key="3">
    <source>
        <dbReference type="Proteomes" id="UP000663856"/>
    </source>
</evidence>